<sequence length="85" mass="9600">MDQKRVHDFLLDIRNKMKVFIESPGTGSRLMLRIYQCAFVAVSIAVMFFASDFSSYTTFCNSDEVTNGNGGYRQSRDSSHYGGLL</sequence>
<evidence type="ECO:0000313" key="3">
    <source>
        <dbReference type="Proteomes" id="UP000322667"/>
    </source>
</evidence>
<organism evidence="2 3">
    <name type="scientific">Gossypium tomentosum</name>
    <name type="common">Hawaiian cotton</name>
    <name type="synonym">Gossypium sandvicense</name>
    <dbReference type="NCBI Taxonomy" id="34277"/>
    <lineage>
        <taxon>Eukaryota</taxon>
        <taxon>Viridiplantae</taxon>
        <taxon>Streptophyta</taxon>
        <taxon>Embryophyta</taxon>
        <taxon>Tracheophyta</taxon>
        <taxon>Spermatophyta</taxon>
        <taxon>Magnoliopsida</taxon>
        <taxon>eudicotyledons</taxon>
        <taxon>Gunneridae</taxon>
        <taxon>Pentapetalae</taxon>
        <taxon>rosids</taxon>
        <taxon>malvids</taxon>
        <taxon>Malvales</taxon>
        <taxon>Malvaceae</taxon>
        <taxon>Malvoideae</taxon>
        <taxon>Gossypium</taxon>
    </lineage>
</organism>
<keyword evidence="1" id="KW-0472">Membrane</keyword>
<name>A0A5D2MXN6_GOSTO</name>
<gene>
    <name evidence="2" type="ORF">ES332_A12G171400v1</name>
</gene>
<dbReference type="Proteomes" id="UP000322667">
    <property type="component" value="Chromosome A12"/>
</dbReference>
<dbReference type="AlphaFoldDB" id="A0A5D2MXN6"/>
<proteinExistence type="predicted"/>
<dbReference type="EMBL" id="CM017621">
    <property type="protein sequence ID" value="TYH96357.1"/>
    <property type="molecule type" value="Genomic_DNA"/>
</dbReference>
<accession>A0A5D2MXN6</accession>
<keyword evidence="1" id="KW-1133">Transmembrane helix</keyword>
<evidence type="ECO:0000256" key="1">
    <source>
        <dbReference type="SAM" id="Phobius"/>
    </source>
</evidence>
<reference evidence="2 3" key="1">
    <citation type="submission" date="2019-07" db="EMBL/GenBank/DDBJ databases">
        <title>WGS assembly of Gossypium tomentosum.</title>
        <authorList>
            <person name="Chen Z.J."/>
            <person name="Sreedasyam A."/>
            <person name="Ando A."/>
            <person name="Song Q."/>
            <person name="De L."/>
            <person name="Hulse-Kemp A."/>
            <person name="Ding M."/>
            <person name="Ye W."/>
            <person name="Kirkbride R."/>
            <person name="Jenkins J."/>
            <person name="Plott C."/>
            <person name="Lovell J."/>
            <person name="Lin Y.-M."/>
            <person name="Vaughn R."/>
            <person name="Liu B."/>
            <person name="Li W."/>
            <person name="Simpson S."/>
            <person name="Scheffler B."/>
            <person name="Saski C."/>
            <person name="Grover C."/>
            <person name="Hu G."/>
            <person name="Conover J."/>
            <person name="Carlson J."/>
            <person name="Shu S."/>
            <person name="Boston L."/>
            <person name="Williams M."/>
            <person name="Peterson D."/>
            <person name="Mcgee K."/>
            <person name="Jones D."/>
            <person name="Wendel J."/>
            <person name="Stelly D."/>
            <person name="Grimwood J."/>
            <person name="Schmutz J."/>
        </authorList>
    </citation>
    <scope>NUCLEOTIDE SEQUENCE [LARGE SCALE GENOMIC DNA]</scope>
    <source>
        <strain evidence="2">7179.01</strain>
    </source>
</reference>
<feature type="transmembrane region" description="Helical" evidence="1">
    <location>
        <begin position="30"/>
        <end position="50"/>
    </location>
</feature>
<keyword evidence="3" id="KW-1185">Reference proteome</keyword>
<evidence type="ECO:0008006" key="4">
    <source>
        <dbReference type="Google" id="ProtNLM"/>
    </source>
</evidence>
<keyword evidence="1" id="KW-0812">Transmembrane</keyword>
<evidence type="ECO:0000313" key="2">
    <source>
        <dbReference type="EMBL" id="TYH96357.1"/>
    </source>
</evidence>
<protein>
    <recommendedName>
        <fullName evidence="4">CASP-like protein</fullName>
    </recommendedName>
</protein>